<keyword evidence="5" id="KW-1003">Cell membrane</keyword>
<evidence type="ECO:0000256" key="3">
    <source>
        <dbReference type="ARBA" id="ARBA00019439"/>
    </source>
</evidence>
<dbReference type="GO" id="GO:0015095">
    <property type="term" value="F:magnesium ion transmembrane transporter activity"/>
    <property type="evidence" value="ECO:0007669"/>
    <property type="project" value="TreeGrafter"/>
</dbReference>
<dbReference type="GO" id="GO:0005886">
    <property type="term" value="C:plasma membrane"/>
    <property type="evidence" value="ECO:0007669"/>
    <property type="project" value="UniProtKB-SubCell"/>
</dbReference>
<evidence type="ECO:0000256" key="9">
    <source>
        <dbReference type="ARBA" id="ARBA00022989"/>
    </source>
</evidence>
<sequence>MSAAHHKDPPPPAPLLTAYRPAGEGLGGAAVTGGEVPEGTIWLDLLHPDAAMRGAASMWLGAPIPSHEDLAEIEFSSRLYAEGGTHYMTADVLAHADSPNPVLTPFTFILHGNRLVTVRTETPKAIPQFLARVSRPGNAPETAGETCLGLLEAITDRTADVLEHLSARIDTLHREVFVRRKDVRRRGRRLAAAVENIGREADLIAKVRESLVSQERLASFAGAVLAPPKGDHRTGAPLRERFKLLMRDIRSLEDHAGFLAGKTTFLLDATLGLISVEQNEVVRVLTVVAMAFFPPTLIGTVYGMNFDVMPELAWPWGYPLALLAMAASAVLPLAWFKHKGWL</sequence>
<comment type="subcellular location">
    <subcellularLocation>
        <location evidence="1">Cell inner membrane</location>
        <topology evidence="1">Multi-pass membrane protein</topology>
    </subcellularLocation>
</comment>
<accession>A0A9J6PMX3</accession>
<dbReference type="RefSeq" id="WP_269333384.1">
    <property type="nucleotide sequence ID" value="NZ_JAMZFT010000003.1"/>
</dbReference>
<evidence type="ECO:0000256" key="1">
    <source>
        <dbReference type="ARBA" id="ARBA00004429"/>
    </source>
</evidence>
<comment type="caution">
    <text evidence="14">The sequence shown here is derived from an EMBL/GenBank/DDBJ whole genome shotgun (WGS) entry which is preliminary data.</text>
</comment>
<evidence type="ECO:0000256" key="10">
    <source>
        <dbReference type="ARBA" id="ARBA00023065"/>
    </source>
</evidence>
<dbReference type="AlphaFoldDB" id="A0A9J6PMX3"/>
<keyword evidence="9 13" id="KW-1133">Transmembrane helix</keyword>
<gene>
    <name evidence="14" type="ORF">NJQ99_13430</name>
</gene>
<keyword evidence="11 13" id="KW-0472">Membrane</keyword>
<feature type="transmembrane region" description="Helical" evidence="13">
    <location>
        <begin position="316"/>
        <end position="336"/>
    </location>
</feature>
<proteinExistence type="inferred from homology"/>
<evidence type="ECO:0000256" key="8">
    <source>
        <dbReference type="ARBA" id="ARBA00022842"/>
    </source>
</evidence>
<dbReference type="PANTHER" id="PTHR47685:SF1">
    <property type="entry name" value="MAGNESIUM TRANSPORT PROTEIN CORA"/>
    <property type="match status" value="1"/>
</dbReference>
<comment type="similarity">
    <text evidence="2">Belongs to the CorA metal ion transporter (MIT) (TC 1.A.35) family.</text>
</comment>
<evidence type="ECO:0000256" key="2">
    <source>
        <dbReference type="ARBA" id="ARBA00009765"/>
    </source>
</evidence>
<dbReference type="GO" id="GO:0015099">
    <property type="term" value="F:nickel cation transmembrane transporter activity"/>
    <property type="evidence" value="ECO:0007669"/>
    <property type="project" value="TreeGrafter"/>
</dbReference>
<dbReference type="Proteomes" id="UP001055804">
    <property type="component" value="Unassembled WGS sequence"/>
</dbReference>
<evidence type="ECO:0000256" key="13">
    <source>
        <dbReference type="SAM" id="Phobius"/>
    </source>
</evidence>
<dbReference type="SUPFAM" id="SSF144083">
    <property type="entry name" value="Magnesium transport protein CorA, transmembrane region"/>
    <property type="match status" value="1"/>
</dbReference>
<organism evidence="14 15">
    <name type="scientific">Futiania mangrovi</name>
    <dbReference type="NCBI Taxonomy" id="2959716"/>
    <lineage>
        <taxon>Bacteria</taxon>
        <taxon>Pseudomonadati</taxon>
        <taxon>Pseudomonadota</taxon>
        <taxon>Alphaproteobacteria</taxon>
        <taxon>Futianiales</taxon>
        <taxon>Futianiaceae</taxon>
        <taxon>Futiania</taxon>
    </lineage>
</organism>
<reference evidence="14" key="1">
    <citation type="submission" date="2022-06" db="EMBL/GenBank/DDBJ databases">
        <title>Isolation and Genomics of Futiania mangrovii gen. nov., sp. nov., a Rare and Metabolically-versatile member in the Class Alphaproteobacteria.</title>
        <authorList>
            <person name="Liu L."/>
            <person name="Huang W.-C."/>
            <person name="Pan J."/>
            <person name="Li J."/>
            <person name="Huang Y."/>
            <person name="Du H."/>
            <person name="Liu Y."/>
            <person name="Li M."/>
        </authorList>
    </citation>
    <scope>NUCLEOTIDE SEQUENCE</scope>
    <source>
        <strain evidence="14">FT118</strain>
    </source>
</reference>
<name>A0A9J6PMX3_9PROT</name>
<dbReference type="GO" id="GO:0015087">
    <property type="term" value="F:cobalt ion transmembrane transporter activity"/>
    <property type="evidence" value="ECO:0007669"/>
    <property type="project" value="TreeGrafter"/>
</dbReference>
<evidence type="ECO:0000313" key="15">
    <source>
        <dbReference type="Proteomes" id="UP001055804"/>
    </source>
</evidence>
<keyword evidence="7 13" id="KW-0812">Transmembrane</keyword>
<evidence type="ECO:0000256" key="6">
    <source>
        <dbReference type="ARBA" id="ARBA00022519"/>
    </source>
</evidence>
<evidence type="ECO:0000256" key="4">
    <source>
        <dbReference type="ARBA" id="ARBA00022448"/>
    </source>
</evidence>
<dbReference type="FunFam" id="1.20.58.340:FF:000001">
    <property type="entry name" value="Magnesium transport protein CorA"/>
    <property type="match status" value="1"/>
</dbReference>
<dbReference type="CDD" id="cd12837">
    <property type="entry name" value="EcCorA-like_u1"/>
    <property type="match status" value="1"/>
</dbReference>
<dbReference type="PANTHER" id="PTHR47685">
    <property type="entry name" value="MAGNESIUM TRANSPORT PROTEIN CORA"/>
    <property type="match status" value="1"/>
</dbReference>
<dbReference type="InterPro" id="IPR050829">
    <property type="entry name" value="CorA_MIT"/>
</dbReference>
<keyword evidence="4" id="KW-0813">Transport</keyword>
<evidence type="ECO:0000256" key="7">
    <source>
        <dbReference type="ARBA" id="ARBA00022692"/>
    </source>
</evidence>
<evidence type="ECO:0000256" key="12">
    <source>
        <dbReference type="ARBA" id="ARBA00034269"/>
    </source>
</evidence>
<keyword evidence="15" id="KW-1185">Reference proteome</keyword>
<dbReference type="Gene3D" id="1.20.58.340">
    <property type="entry name" value="Magnesium transport protein CorA, transmembrane region"/>
    <property type="match status" value="1"/>
</dbReference>
<keyword evidence="8" id="KW-0460">Magnesium</keyword>
<evidence type="ECO:0000256" key="5">
    <source>
        <dbReference type="ARBA" id="ARBA00022475"/>
    </source>
</evidence>
<dbReference type="Pfam" id="PF01544">
    <property type="entry name" value="CorA"/>
    <property type="match status" value="1"/>
</dbReference>
<protein>
    <recommendedName>
        <fullName evidence="3">Magnesium transport protein CorA</fullName>
    </recommendedName>
</protein>
<comment type="catalytic activity">
    <reaction evidence="12">
        <text>Mg(2+)(in) = Mg(2+)(out)</text>
        <dbReference type="Rhea" id="RHEA:29827"/>
        <dbReference type="ChEBI" id="CHEBI:18420"/>
    </reaction>
</comment>
<dbReference type="InterPro" id="IPR045863">
    <property type="entry name" value="CorA_TM1_TM2"/>
</dbReference>
<dbReference type="SUPFAM" id="SSF143865">
    <property type="entry name" value="CorA soluble domain-like"/>
    <property type="match status" value="1"/>
</dbReference>
<dbReference type="InterPro" id="IPR045861">
    <property type="entry name" value="CorA_cytoplasmic_dom"/>
</dbReference>
<evidence type="ECO:0000313" key="14">
    <source>
        <dbReference type="EMBL" id="MCP1337418.1"/>
    </source>
</evidence>
<dbReference type="EMBL" id="JAMZFT010000003">
    <property type="protein sequence ID" value="MCP1337418.1"/>
    <property type="molecule type" value="Genomic_DNA"/>
</dbReference>
<keyword evidence="10" id="KW-0406">Ion transport</keyword>
<dbReference type="InterPro" id="IPR002523">
    <property type="entry name" value="MgTranspt_CorA/ZnTranspt_ZntB"/>
</dbReference>
<feature type="transmembrane region" description="Helical" evidence="13">
    <location>
        <begin position="281"/>
        <end position="304"/>
    </location>
</feature>
<keyword evidence="6" id="KW-0997">Cell inner membrane</keyword>
<evidence type="ECO:0000256" key="11">
    <source>
        <dbReference type="ARBA" id="ARBA00023136"/>
    </source>
</evidence>